<evidence type="ECO:0000313" key="3">
    <source>
        <dbReference type="Proteomes" id="UP000256486"/>
    </source>
</evidence>
<gene>
    <name evidence="2" type="ORF">B7R54_19415</name>
</gene>
<name>A0A3E0VAA3_9MICO</name>
<proteinExistence type="predicted"/>
<evidence type="ECO:0000313" key="2">
    <source>
        <dbReference type="EMBL" id="RFA06535.1"/>
    </source>
</evidence>
<reference evidence="2 3" key="1">
    <citation type="submission" date="2017-04" db="EMBL/GenBank/DDBJ databases">
        <title>Comparative genome analysis of Subtercola boreus.</title>
        <authorList>
            <person name="Cho Y.-J."/>
            <person name="Cho A."/>
            <person name="Kim O.-S."/>
            <person name="Lee J.-I."/>
        </authorList>
    </citation>
    <scope>NUCLEOTIDE SEQUENCE [LARGE SCALE GENOMIC DNA]</scope>
    <source>
        <strain evidence="2 3">K300</strain>
    </source>
</reference>
<protein>
    <submittedName>
        <fullName evidence="2">Uncharacterized protein</fullName>
    </submittedName>
</protein>
<feature type="region of interest" description="Disordered" evidence="1">
    <location>
        <begin position="108"/>
        <end position="129"/>
    </location>
</feature>
<dbReference type="AlphaFoldDB" id="A0A3E0VAA3"/>
<dbReference type="EMBL" id="NBWZ01000002">
    <property type="protein sequence ID" value="RFA06535.1"/>
    <property type="molecule type" value="Genomic_DNA"/>
</dbReference>
<keyword evidence="3" id="KW-1185">Reference proteome</keyword>
<comment type="caution">
    <text evidence="2">The sequence shown here is derived from an EMBL/GenBank/DDBJ whole genome shotgun (WGS) entry which is preliminary data.</text>
</comment>
<dbReference type="Proteomes" id="UP000256486">
    <property type="component" value="Unassembled WGS sequence"/>
</dbReference>
<accession>A0A3E0VAA3</accession>
<feature type="compositionally biased region" description="Polar residues" evidence="1">
    <location>
        <begin position="116"/>
        <end position="129"/>
    </location>
</feature>
<sequence length="129" mass="13619">MPDEPFSALGTGATVISTRQSVIDALERSALTLNVFIHDQEEALPFGDQMAVIGGETISVGGSILGRTQDPPAGMAQILGEAVVFTCPIEGRPLGTWTLLRDTTAAARPRGRCRHSPNTLSSATARFAR</sequence>
<organism evidence="2 3">
    <name type="scientific">Subtercola boreus</name>
    <dbReference type="NCBI Taxonomy" id="120213"/>
    <lineage>
        <taxon>Bacteria</taxon>
        <taxon>Bacillati</taxon>
        <taxon>Actinomycetota</taxon>
        <taxon>Actinomycetes</taxon>
        <taxon>Micrococcales</taxon>
        <taxon>Microbacteriaceae</taxon>
        <taxon>Subtercola</taxon>
    </lineage>
</organism>
<evidence type="ECO:0000256" key="1">
    <source>
        <dbReference type="SAM" id="MobiDB-lite"/>
    </source>
</evidence>